<dbReference type="PANTHER" id="PTHR10000">
    <property type="entry name" value="PHOSPHOSERINE PHOSPHATASE"/>
    <property type="match status" value="1"/>
</dbReference>
<gene>
    <name evidence="1" type="ORF">MOZ64_07810</name>
</gene>
<dbReference type="InterPro" id="IPR006379">
    <property type="entry name" value="HAD-SF_hydro_IIB"/>
</dbReference>
<dbReference type="PANTHER" id="PTHR10000:SF8">
    <property type="entry name" value="HAD SUPERFAMILY HYDROLASE-LIKE, TYPE 3"/>
    <property type="match status" value="1"/>
</dbReference>
<dbReference type="Gene3D" id="3.30.1240.10">
    <property type="match status" value="1"/>
</dbReference>
<dbReference type="PROSITE" id="PS01229">
    <property type="entry name" value="COF_2"/>
    <property type="match status" value="1"/>
</dbReference>
<organism evidence="1 2">
    <name type="scientific">Absicoccus intestinalis</name>
    <dbReference type="NCBI Taxonomy" id="2926319"/>
    <lineage>
        <taxon>Bacteria</taxon>
        <taxon>Bacillati</taxon>
        <taxon>Bacillota</taxon>
        <taxon>Erysipelotrichia</taxon>
        <taxon>Erysipelotrichales</taxon>
        <taxon>Erysipelotrichaceae</taxon>
        <taxon>Absicoccus</taxon>
    </lineage>
</organism>
<dbReference type="InterPro" id="IPR023214">
    <property type="entry name" value="HAD_sf"/>
</dbReference>
<dbReference type="PRINTS" id="PR00119">
    <property type="entry name" value="CATATPASE"/>
</dbReference>
<dbReference type="NCBIfam" id="TIGR01484">
    <property type="entry name" value="HAD-SF-IIB"/>
    <property type="match status" value="1"/>
</dbReference>
<protein>
    <submittedName>
        <fullName evidence="1">HAD family hydrolase</fullName>
    </submittedName>
</protein>
<dbReference type="GO" id="GO:0016787">
    <property type="term" value="F:hydrolase activity"/>
    <property type="evidence" value="ECO:0007669"/>
    <property type="project" value="UniProtKB-KW"/>
</dbReference>
<dbReference type="Proteomes" id="UP001285244">
    <property type="component" value="Unassembled WGS sequence"/>
</dbReference>
<dbReference type="Gene3D" id="3.40.50.1000">
    <property type="entry name" value="HAD superfamily/HAD-like"/>
    <property type="match status" value="1"/>
</dbReference>
<keyword evidence="1" id="KW-0378">Hydrolase</keyword>
<accession>A0ABU4WQD5</accession>
<reference evidence="1 2" key="1">
    <citation type="submission" date="2022-03" db="EMBL/GenBank/DDBJ databases">
        <title>Novel taxa within the pig intestine.</title>
        <authorList>
            <person name="Wylensek D."/>
            <person name="Bishof K."/>
            <person name="Afrizal A."/>
            <person name="Clavel T."/>
        </authorList>
    </citation>
    <scope>NUCLEOTIDE SEQUENCE [LARGE SCALE GENOMIC DNA]</scope>
    <source>
        <strain evidence="1 2">Cla-KB-P134</strain>
    </source>
</reference>
<dbReference type="Pfam" id="PF08282">
    <property type="entry name" value="Hydrolase_3"/>
    <property type="match status" value="1"/>
</dbReference>
<name>A0ABU4WQD5_9FIRM</name>
<dbReference type="SUPFAM" id="SSF56784">
    <property type="entry name" value="HAD-like"/>
    <property type="match status" value="1"/>
</dbReference>
<comment type="caution">
    <text evidence="1">The sequence shown here is derived from an EMBL/GenBank/DDBJ whole genome shotgun (WGS) entry which is preliminary data.</text>
</comment>
<proteinExistence type="predicted"/>
<keyword evidence="2" id="KW-1185">Reference proteome</keyword>
<evidence type="ECO:0000313" key="1">
    <source>
        <dbReference type="EMBL" id="MDX8417745.1"/>
    </source>
</evidence>
<dbReference type="EMBL" id="JALBUS010000011">
    <property type="protein sequence ID" value="MDX8417745.1"/>
    <property type="molecule type" value="Genomic_DNA"/>
</dbReference>
<evidence type="ECO:0000313" key="2">
    <source>
        <dbReference type="Proteomes" id="UP001285244"/>
    </source>
</evidence>
<sequence length="247" mass="27734">MKPACFFDVDGTLYAHPFHEVSQETIDALHALKEQDYFLALNSSRSQAELAHLPRSLMHVGFDAYVLDGGASIYDQTMQLRSAFPIDAHIVSRIASYCETHQICWRYSSAFGSYWGNLWITSYMKQAYWQLYFMHMEVKPWQGESVYNIMIESHAPSLAVDCMATVFPGCMELRAKHVDKWTAIQHFSDLSPILCFGDGDNDVCMLEKADIGIAMANASPACKQAANVICGSVHDTGIATFVKEHLK</sequence>
<dbReference type="RefSeq" id="WP_320326021.1">
    <property type="nucleotide sequence ID" value="NZ_JALBUS010000011.1"/>
</dbReference>
<dbReference type="InterPro" id="IPR036412">
    <property type="entry name" value="HAD-like_sf"/>
</dbReference>